<accession>A0AAW8CHW9</accession>
<name>A0AAW8CHW9_9PAST</name>
<protein>
    <submittedName>
        <fullName evidence="2">Peptidoglycan-binding domain-containing protein</fullName>
    </submittedName>
</protein>
<dbReference type="AlphaFoldDB" id="A0AAW8CHW9"/>
<dbReference type="Pfam" id="PF01471">
    <property type="entry name" value="PG_binding_1"/>
    <property type="match status" value="1"/>
</dbReference>
<evidence type="ECO:0000259" key="1">
    <source>
        <dbReference type="Pfam" id="PF01471"/>
    </source>
</evidence>
<dbReference type="InterPro" id="IPR002477">
    <property type="entry name" value="Peptidoglycan-bd-like"/>
</dbReference>
<dbReference type="InterPro" id="IPR036365">
    <property type="entry name" value="PGBD-like_sf"/>
</dbReference>
<dbReference type="Gene3D" id="1.10.101.10">
    <property type="entry name" value="PGBD-like superfamily/PGBD"/>
    <property type="match status" value="1"/>
</dbReference>
<dbReference type="EMBL" id="JASAXT010000003">
    <property type="protein sequence ID" value="MDP8147984.1"/>
    <property type="molecule type" value="Genomic_DNA"/>
</dbReference>
<dbReference type="RefSeq" id="WP_306347217.1">
    <property type="nucleotide sequence ID" value="NZ_JASAVU010000008.1"/>
</dbReference>
<reference evidence="2 3" key="1">
    <citation type="journal article" date="2023" name="Front. Microbiol.">
        <title>Phylogeography and host specificity of Pasteurellaceae pathogenic to sea-farmed fish in the north-east Atlantic.</title>
        <authorList>
            <person name="Gulla S."/>
            <person name="Colquhoun D.J."/>
            <person name="Olsen A.B."/>
            <person name="Spilsberg B."/>
            <person name="Lagesen K."/>
            <person name="Aakesson C.P."/>
            <person name="Strom S."/>
            <person name="Manji F."/>
            <person name="Birkbeck T.H."/>
            <person name="Nilsen H.K."/>
        </authorList>
    </citation>
    <scope>NUCLEOTIDE SEQUENCE [LARGE SCALE GENOMIC DNA]</scope>
    <source>
        <strain evidence="2 3">NVIB3131</strain>
    </source>
</reference>
<comment type="caution">
    <text evidence="2">The sequence shown here is derived from an EMBL/GenBank/DDBJ whole genome shotgun (WGS) entry which is preliminary data.</text>
</comment>
<dbReference type="PROSITE" id="PS51257">
    <property type="entry name" value="PROKAR_LIPOPROTEIN"/>
    <property type="match status" value="1"/>
</dbReference>
<keyword evidence="3" id="KW-1185">Reference proteome</keyword>
<dbReference type="GeneID" id="300271234"/>
<dbReference type="Proteomes" id="UP001226020">
    <property type="component" value="Unassembled WGS sequence"/>
</dbReference>
<gene>
    <name evidence="2" type="ORF">QJU57_02675</name>
</gene>
<organism evidence="2 3">
    <name type="scientific">Phocoenobacter atlanticus subsp. atlanticus</name>
    <dbReference type="NCBI Taxonomy" id="3061285"/>
    <lineage>
        <taxon>Bacteria</taxon>
        <taxon>Pseudomonadati</taxon>
        <taxon>Pseudomonadota</taxon>
        <taxon>Gammaproteobacteria</taxon>
        <taxon>Pasteurellales</taxon>
        <taxon>Pasteurellaceae</taxon>
        <taxon>Phocoenobacter</taxon>
        <taxon>Phocoenobacter atlanticus</taxon>
    </lineage>
</organism>
<dbReference type="SUPFAM" id="SSF47090">
    <property type="entry name" value="PGBD-like"/>
    <property type="match status" value="1"/>
</dbReference>
<evidence type="ECO:0000313" key="3">
    <source>
        <dbReference type="Proteomes" id="UP001226020"/>
    </source>
</evidence>
<evidence type="ECO:0000313" key="2">
    <source>
        <dbReference type="EMBL" id="MDP8147984.1"/>
    </source>
</evidence>
<feature type="domain" description="Peptidoglycan binding-like" evidence="1">
    <location>
        <begin position="288"/>
        <end position="341"/>
    </location>
</feature>
<dbReference type="InterPro" id="IPR036366">
    <property type="entry name" value="PGBDSf"/>
</dbReference>
<sequence length="343" mass="37752">MKKILLISITAGVVLTGCSTSNKVADTVKNVQLPTQSMNTNLYPPNAKPGECYARVLTPVKYDIKTEKVLAKAASETIAIIPATYKTVEERVLVTEKSTKLQVIPATYKTVEEKILVSPEKEVLVKVPATYKTVEEKILVRPAYTTWKRGVNPITGLGTPYTKITKNGKIVSKHDQTTGEIMCLVEVPAKYKVVSKRVVATPATVERKVIPAKYKMVSKRVVVTPATTKEIVIPAKYKTITVKKLQTAAKTVKTKVPAEYKTVEKRVVSAQPVLEWREILCETNTTPDLIRQLQTELNRQGYRSGPVDGVLGHETLSAVVKYQKAHNLATGQLTLATLKSLGL</sequence>
<proteinExistence type="predicted"/>